<feature type="coiled-coil region" evidence="5">
    <location>
        <begin position="160"/>
        <end position="205"/>
    </location>
</feature>
<dbReference type="AlphaFoldDB" id="A0A1I0HGP2"/>
<dbReference type="OrthoDB" id="3209655at2"/>
<dbReference type="SUPFAM" id="SSF54001">
    <property type="entry name" value="Cysteine proteinases"/>
    <property type="match status" value="1"/>
</dbReference>
<feature type="domain" description="NlpC/P60" evidence="7">
    <location>
        <begin position="248"/>
        <end position="369"/>
    </location>
</feature>
<protein>
    <submittedName>
        <fullName evidence="8">Cell wall-associated hydrolase, NlpC family</fullName>
    </submittedName>
</protein>
<name>A0A1I0HGP2_9ACTN</name>
<gene>
    <name evidence="8" type="ORF">SAMN05421811_104300</name>
</gene>
<proteinExistence type="inferred from homology"/>
<evidence type="ECO:0000256" key="5">
    <source>
        <dbReference type="SAM" id="Coils"/>
    </source>
</evidence>
<keyword evidence="4" id="KW-0788">Thiol protease</keyword>
<evidence type="ECO:0000256" key="6">
    <source>
        <dbReference type="SAM" id="SignalP"/>
    </source>
</evidence>
<reference evidence="8 9" key="1">
    <citation type="submission" date="2016-10" db="EMBL/GenBank/DDBJ databases">
        <authorList>
            <person name="de Groot N.N."/>
        </authorList>
    </citation>
    <scope>NUCLEOTIDE SEQUENCE [LARGE SCALE GENOMIC DNA]</scope>
    <source>
        <strain evidence="8 9">CGMCC 4.5598</strain>
    </source>
</reference>
<organism evidence="8 9">
    <name type="scientific">Nonomuraea wenchangensis</name>
    <dbReference type="NCBI Taxonomy" id="568860"/>
    <lineage>
        <taxon>Bacteria</taxon>
        <taxon>Bacillati</taxon>
        <taxon>Actinomycetota</taxon>
        <taxon>Actinomycetes</taxon>
        <taxon>Streptosporangiales</taxon>
        <taxon>Streptosporangiaceae</taxon>
        <taxon>Nonomuraea</taxon>
    </lineage>
</organism>
<dbReference type="RefSeq" id="WP_091081294.1">
    <property type="nucleotide sequence ID" value="NZ_FOHX01000004.1"/>
</dbReference>
<evidence type="ECO:0000256" key="4">
    <source>
        <dbReference type="ARBA" id="ARBA00022807"/>
    </source>
</evidence>
<evidence type="ECO:0000313" key="9">
    <source>
        <dbReference type="Proteomes" id="UP000199361"/>
    </source>
</evidence>
<feature type="signal peptide" evidence="6">
    <location>
        <begin position="1"/>
        <end position="23"/>
    </location>
</feature>
<dbReference type="PANTHER" id="PTHR47359:SF3">
    <property type="entry name" value="NLP_P60 DOMAIN-CONTAINING PROTEIN-RELATED"/>
    <property type="match status" value="1"/>
</dbReference>
<sequence length="369" mass="39696">MRTIRAALLAGCLLVALCPTAHPEPRPGTHDLRKARQTVRERSRALATTSARLATAQSRLATLAGQVERLVEAYNGQLVRLRAAEEKARQTQARLVAADAEVERARQPVALLAAEAYGGLGTLGPILGLLTDQGDDDGALHRASVLGQLSGERAAMLARLRDAQQVAAILRTQAAEAQAEQQVMAERAREAKEAARAAVASQRRETMVLRAREHRLQRRVDAARTRADLLARRRAVAASAARLMTGGSAVGDVAADWALTQLGKPYVWAADGPATYDCSGLTMRAWERAGVGLDHWTGTQWTAGPHVPLDQLRRGDLVFFAHVTSDPSTIHHVGIYVGRGLMVHAPQTGDVVRVAPIWRGDLVGATRPL</sequence>
<evidence type="ECO:0000313" key="8">
    <source>
        <dbReference type="EMBL" id="SET82970.1"/>
    </source>
</evidence>
<keyword evidence="3 8" id="KW-0378">Hydrolase</keyword>
<dbReference type="STRING" id="568860.SAMN05421811_104300"/>
<feature type="chain" id="PRO_5011761128" evidence="6">
    <location>
        <begin position="24"/>
        <end position="369"/>
    </location>
</feature>
<evidence type="ECO:0000259" key="7">
    <source>
        <dbReference type="PROSITE" id="PS51935"/>
    </source>
</evidence>
<dbReference type="Pfam" id="PF00877">
    <property type="entry name" value="NLPC_P60"/>
    <property type="match status" value="1"/>
</dbReference>
<keyword evidence="5" id="KW-0175">Coiled coil</keyword>
<dbReference type="InterPro" id="IPR051794">
    <property type="entry name" value="PG_Endopeptidase_C40"/>
</dbReference>
<dbReference type="InterPro" id="IPR000064">
    <property type="entry name" value="NLP_P60_dom"/>
</dbReference>
<dbReference type="InterPro" id="IPR038765">
    <property type="entry name" value="Papain-like_cys_pep_sf"/>
</dbReference>
<keyword evidence="2" id="KW-0645">Protease</keyword>
<dbReference type="Gene3D" id="3.90.1720.10">
    <property type="entry name" value="endopeptidase domain like (from Nostoc punctiforme)"/>
    <property type="match status" value="1"/>
</dbReference>
<evidence type="ECO:0000256" key="3">
    <source>
        <dbReference type="ARBA" id="ARBA00022801"/>
    </source>
</evidence>
<dbReference type="Proteomes" id="UP000199361">
    <property type="component" value="Unassembled WGS sequence"/>
</dbReference>
<dbReference type="GO" id="GO:0006508">
    <property type="term" value="P:proteolysis"/>
    <property type="evidence" value="ECO:0007669"/>
    <property type="project" value="UniProtKB-KW"/>
</dbReference>
<evidence type="ECO:0000256" key="2">
    <source>
        <dbReference type="ARBA" id="ARBA00022670"/>
    </source>
</evidence>
<dbReference type="GO" id="GO:0008234">
    <property type="term" value="F:cysteine-type peptidase activity"/>
    <property type="evidence" value="ECO:0007669"/>
    <property type="project" value="UniProtKB-KW"/>
</dbReference>
<dbReference type="EMBL" id="FOHX01000004">
    <property type="protein sequence ID" value="SET82970.1"/>
    <property type="molecule type" value="Genomic_DNA"/>
</dbReference>
<keyword evidence="9" id="KW-1185">Reference proteome</keyword>
<keyword evidence="6" id="KW-0732">Signal</keyword>
<dbReference type="PANTHER" id="PTHR47359">
    <property type="entry name" value="PEPTIDOGLYCAN DL-ENDOPEPTIDASE CWLO"/>
    <property type="match status" value="1"/>
</dbReference>
<accession>A0A1I0HGP2</accession>
<dbReference type="PROSITE" id="PS51935">
    <property type="entry name" value="NLPC_P60"/>
    <property type="match status" value="1"/>
</dbReference>
<comment type="similarity">
    <text evidence="1">Belongs to the peptidase C40 family.</text>
</comment>
<evidence type="ECO:0000256" key="1">
    <source>
        <dbReference type="ARBA" id="ARBA00007074"/>
    </source>
</evidence>